<name>A0A381URM0_9ZZZZ</name>
<keyword evidence="1" id="KW-0812">Transmembrane</keyword>
<accession>A0A381URM0</accession>
<sequence>MDTFSHALWGSGLFGFRGYKKWALFWGAAPDLFSFGILLLIRVASFEFSLGRPSLDSIPGWVFINYDISHSFVSAFIVIAMVWRVNKTFAFAMLGWPFHICLDFPFHSKEFFPTKLFWPISDFSFDGIPWNQPEIWYPNVAGIIVLFIWRYKQKK</sequence>
<evidence type="ECO:0008006" key="3">
    <source>
        <dbReference type="Google" id="ProtNLM"/>
    </source>
</evidence>
<dbReference type="EMBL" id="UINC01006896">
    <property type="protein sequence ID" value="SVA30268.1"/>
    <property type="molecule type" value="Genomic_DNA"/>
</dbReference>
<reference evidence="2" key="1">
    <citation type="submission" date="2018-05" db="EMBL/GenBank/DDBJ databases">
        <authorList>
            <person name="Lanie J.A."/>
            <person name="Ng W.-L."/>
            <person name="Kazmierczak K.M."/>
            <person name="Andrzejewski T.M."/>
            <person name="Davidsen T.M."/>
            <person name="Wayne K.J."/>
            <person name="Tettelin H."/>
            <person name="Glass J.I."/>
            <person name="Rusch D."/>
            <person name="Podicherti R."/>
            <person name="Tsui H.-C.T."/>
            <person name="Winkler M.E."/>
        </authorList>
    </citation>
    <scope>NUCLEOTIDE SEQUENCE</scope>
</reference>
<keyword evidence="1" id="KW-0472">Membrane</keyword>
<proteinExistence type="predicted"/>
<keyword evidence="1" id="KW-1133">Transmembrane helix</keyword>
<protein>
    <recommendedName>
        <fullName evidence="3">Phospholipase C/D domain-containing protein</fullName>
    </recommendedName>
</protein>
<dbReference type="AlphaFoldDB" id="A0A381URM0"/>
<feature type="transmembrane region" description="Helical" evidence="1">
    <location>
        <begin position="22"/>
        <end position="41"/>
    </location>
</feature>
<gene>
    <name evidence="2" type="ORF">METZ01_LOCUS83122</name>
</gene>
<feature type="transmembrane region" description="Helical" evidence="1">
    <location>
        <begin position="61"/>
        <end position="82"/>
    </location>
</feature>
<organism evidence="2">
    <name type="scientific">marine metagenome</name>
    <dbReference type="NCBI Taxonomy" id="408172"/>
    <lineage>
        <taxon>unclassified sequences</taxon>
        <taxon>metagenomes</taxon>
        <taxon>ecological metagenomes</taxon>
    </lineage>
</organism>
<evidence type="ECO:0000313" key="2">
    <source>
        <dbReference type="EMBL" id="SVA30268.1"/>
    </source>
</evidence>
<evidence type="ECO:0000256" key="1">
    <source>
        <dbReference type="SAM" id="Phobius"/>
    </source>
</evidence>